<evidence type="ECO:0000313" key="4">
    <source>
        <dbReference type="EMBL" id="PNG51682.1"/>
    </source>
</evidence>
<sequence length="113" mass="12209">PRAPKTQLPPPPPRQATADSAFITAAASHHPHHAGPLSWATLALLSWTAVGVIFGDIGTSPLYVYISIFQELGVDQPEKADVLGAASLIFWTLTLEMLVKYCFVVLRADDRGE</sequence>
<dbReference type="PANTHER" id="PTHR30540">
    <property type="entry name" value="OSMOTIC STRESS POTASSIUM TRANSPORTER"/>
    <property type="match status" value="1"/>
</dbReference>
<dbReference type="GO" id="GO:0015079">
    <property type="term" value="F:potassium ion transmembrane transporter activity"/>
    <property type="evidence" value="ECO:0007669"/>
    <property type="project" value="InterPro"/>
</dbReference>
<organism evidence="4 5">
    <name type="scientific">Tetrabaena socialis</name>
    <dbReference type="NCBI Taxonomy" id="47790"/>
    <lineage>
        <taxon>Eukaryota</taxon>
        <taxon>Viridiplantae</taxon>
        <taxon>Chlorophyta</taxon>
        <taxon>core chlorophytes</taxon>
        <taxon>Chlorophyceae</taxon>
        <taxon>CS clade</taxon>
        <taxon>Chlamydomonadales</taxon>
        <taxon>Tetrabaenaceae</taxon>
        <taxon>Tetrabaena</taxon>
    </lineage>
</organism>
<feature type="non-terminal residue" evidence="4">
    <location>
        <position position="113"/>
    </location>
</feature>
<comment type="caution">
    <text evidence="4">The sequence shown here is derived from an EMBL/GenBank/DDBJ whole genome shotgun (WGS) entry which is preliminary data.</text>
</comment>
<keyword evidence="5" id="KW-1185">Reference proteome</keyword>
<dbReference type="OrthoDB" id="504708at2759"/>
<protein>
    <submittedName>
        <fullName evidence="4">Potassium transporter 26</fullName>
    </submittedName>
</protein>
<evidence type="ECO:0000256" key="1">
    <source>
        <dbReference type="ARBA" id="ARBA00008440"/>
    </source>
</evidence>
<reference evidence="4 5" key="1">
    <citation type="journal article" date="2017" name="Mol. Biol. Evol.">
        <title>The 4-celled Tetrabaena socialis nuclear genome reveals the essential components for genetic control of cell number at the origin of multicellularity in the volvocine lineage.</title>
        <authorList>
            <person name="Featherston J."/>
            <person name="Arakaki Y."/>
            <person name="Hanschen E.R."/>
            <person name="Ferris P.J."/>
            <person name="Michod R.E."/>
            <person name="Olson B.J.S.C."/>
            <person name="Nozaki H."/>
            <person name="Durand P.M."/>
        </authorList>
    </citation>
    <scope>NUCLEOTIDE SEQUENCE [LARGE SCALE GENOMIC DNA]</scope>
    <source>
        <strain evidence="4 5">NIES-571</strain>
    </source>
</reference>
<comment type="similarity">
    <text evidence="1">Belongs to the HAK/KUP transporter (TC 2.A.72.3) family.</text>
</comment>
<evidence type="ECO:0000256" key="2">
    <source>
        <dbReference type="SAM" id="Phobius"/>
    </source>
</evidence>
<evidence type="ECO:0000259" key="3">
    <source>
        <dbReference type="Pfam" id="PF02705"/>
    </source>
</evidence>
<accession>A0A2J7VLB2</accession>
<gene>
    <name evidence="4" type="ORF">TSOC_015510</name>
</gene>
<evidence type="ECO:0000313" key="5">
    <source>
        <dbReference type="Proteomes" id="UP000236333"/>
    </source>
</evidence>
<keyword evidence="2" id="KW-0472">Membrane</keyword>
<dbReference type="Pfam" id="PF02705">
    <property type="entry name" value="K_trans"/>
    <property type="match status" value="1"/>
</dbReference>
<proteinExistence type="inferred from homology"/>
<keyword evidence="2" id="KW-0812">Transmembrane</keyword>
<dbReference type="InterPro" id="IPR003855">
    <property type="entry name" value="K+_transporter"/>
</dbReference>
<dbReference type="PANTHER" id="PTHR30540:SF83">
    <property type="entry name" value="K+ POTASSIUM TRANSPORTER"/>
    <property type="match status" value="1"/>
</dbReference>
<dbReference type="InterPro" id="IPR053951">
    <property type="entry name" value="K_trans_N"/>
</dbReference>
<name>A0A2J7VLB2_9CHLO</name>
<feature type="non-terminal residue" evidence="4">
    <location>
        <position position="1"/>
    </location>
</feature>
<dbReference type="GO" id="GO:0016020">
    <property type="term" value="C:membrane"/>
    <property type="evidence" value="ECO:0007669"/>
    <property type="project" value="InterPro"/>
</dbReference>
<keyword evidence="2" id="KW-1133">Transmembrane helix</keyword>
<feature type="transmembrane region" description="Helical" evidence="2">
    <location>
        <begin position="42"/>
        <end position="68"/>
    </location>
</feature>
<dbReference type="EMBL" id="PGGS01005839">
    <property type="protein sequence ID" value="PNG51682.1"/>
    <property type="molecule type" value="Genomic_DNA"/>
</dbReference>
<feature type="domain" description="K+ potassium transporter integral membrane" evidence="3">
    <location>
        <begin position="47"/>
        <end position="113"/>
    </location>
</feature>
<feature type="transmembrane region" description="Helical" evidence="2">
    <location>
        <begin position="88"/>
        <end position="106"/>
    </location>
</feature>
<dbReference type="Proteomes" id="UP000236333">
    <property type="component" value="Unassembled WGS sequence"/>
</dbReference>
<dbReference type="AlphaFoldDB" id="A0A2J7VLB2"/>